<name>A0A3P6T0J8_CYLGO</name>
<keyword evidence="3" id="KW-0812">Transmembrane</keyword>
<dbReference type="Gene3D" id="1.20.5.320">
    <property type="entry name" value="6-Phosphogluconate Dehydrogenase, domain 3"/>
    <property type="match status" value="1"/>
</dbReference>
<dbReference type="OrthoDB" id="5873846at2759"/>
<proteinExistence type="predicted"/>
<feature type="region of interest" description="Disordered" evidence="2">
    <location>
        <begin position="92"/>
        <end position="176"/>
    </location>
</feature>
<dbReference type="AlphaFoldDB" id="A0A3P6T0J8"/>
<keyword evidence="6" id="KW-1185">Reference proteome</keyword>
<dbReference type="GO" id="GO:0042302">
    <property type="term" value="F:structural constituent of cuticle"/>
    <property type="evidence" value="ECO:0007669"/>
    <property type="project" value="InterPro"/>
</dbReference>
<dbReference type="PANTHER" id="PTHR24637">
    <property type="entry name" value="COLLAGEN"/>
    <property type="match status" value="1"/>
</dbReference>
<organism evidence="5 6">
    <name type="scientific">Cylicostephanus goldi</name>
    <name type="common">Nematode worm</name>
    <dbReference type="NCBI Taxonomy" id="71465"/>
    <lineage>
        <taxon>Eukaryota</taxon>
        <taxon>Metazoa</taxon>
        <taxon>Ecdysozoa</taxon>
        <taxon>Nematoda</taxon>
        <taxon>Chromadorea</taxon>
        <taxon>Rhabditida</taxon>
        <taxon>Rhabditina</taxon>
        <taxon>Rhabditomorpha</taxon>
        <taxon>Strongyloidea</taxon>
        <taxon>Strongylidae</taxon>
        <taxon>Cylicostephanus</taxon>
    </lineage>
</organism>
<keyword evidence="1" id="KW-0677">Repeat</keyword>
<evidence type="ECO:0000256" key="1">
    <source>
        <dbReference type="ARBA" id="ARBA00022737"/>
    </source>
</evidence>
<feature type="compositionally biased region" description="Pro residues" evidence="2">
    <location>
        <begin position="141"/>
        <end position="159"/>
    </location>
</feature>
<protein>
    <recommendedName>
        <fullName evidence="4">Nematode cuticle collagen N-terminal domain-containing protein</fullName>
    </recommendedName>
</protein>
<evidence type="ECO:0000313" key="5">
    <source>
        <dbReference type="EMBL" id="VDK59388.1"/>
    </source>
</evidence>
<accession>A0A3P6T0J8</accession>
<feature type="transmembrane region" description="Helical" evidence="3">
    <location>
        <begin position="6"/>
        <end position="29"/>
    </location>
</feature>
<reference evidence="5 6" key="1">
    <citation type="submission" date="2018-11" db="EMBL/GenBank/DDBJ databases">
        <authorList>
            <consortium name="Pathogen Informatics"/>
        </authorList>
    </citation>
    <scope>NUCLEOTIDE SEQUENCE [LARGE SCALE GENOMIC DNA]</scope>
</reference>
<dbReference type="InterPro" id="IPR002486">
    <property type="entry name" value="Col_cuticle_N"/>
</dbReference>
<evidence type="ECO:0000259" key="4">
    <source>
        <dbReference type="SMART" id="SM01088"/>
    </source>
</evidence>
<dbReference type="PANTHER" id="PTHR24637:SF311">
    <property type="entry name" value="NEMATODE CUTICLE COLLAGEN N-TERMINAL DOMAIN-CONTAINING PROTEIN"/>
    <property type="match status" value="1"/>
</dbReference>
<dbReference type="EMBL" id="UYRV01013111">
    <property type="protein sequence ID" value="VDK59388.1"/>
    <property type="molecule type" value="Genomic_DNA"/>
</dbReference>
<evidence type="ECO:0000256" key="2">
    <source>
        <dbReference type="SAM" id="MobiDB-lite"/>
    </source>
</evidence>
<sequence length="176" mass="18167">MSANHVATYFFCGTTFCTISSIVIVGYIFQDINHFYEDALLEMNEFQYYANDAWKEIQLSAGNHDTGEIRALFHRQKRQSYESPTCNCAESASSCPAGPQGPPGMVGEPGEDGPRGADGRPGTPGISVLGGTAGGCVQCPAGPPGLPGPDGPVGPPGPDGFPGAASGQYRTAGLPG</sequence>
<feature type="domain" description="Nematode cuticle collagen N-terminal" evidence="4">
    <location>
        <begin position="5"/>
        <end position="57"/>
    </location>
</feature>
<dbReference type="Pfam" id="PF01484">
    <property type="entry name" value="Col_cuticle_N"/>
    <property type="match status" value="1"/>
</dbReference>
<feature type="non-terminal residue" evidence="5">
    <location>
        <position position="176"/>
    </location>
</feature>
<dbReference type="Proteomes" id="UP000271889">
    <property type="component" value="Unassembled WGS sequence"/>
</dbReference>
<keyword evidence="3" id="KW-1133">Transmembrane helix</keyword>
<evidence type="ECO:0000313" key="6">
    <source>
        <dbReference type="Proteomes" id="UP000271889"/>
    </source>
</evidence>
<gene>
    <name evidence="5" type="ORF">CGOC_LOCUS4644</name>
</gene>
<dbReference type="SMART" id="SM01088">
    <property type="entry name" value="Col_cuticle_N"/>
    <property type="match status" value="1"/>
</dbReference>
<evidence type="ECO:0000256" key="3">
    <source>
        <dbReference type="SAM" id="Phobius"/>
    </source>
</evidence>
<keyword evidence="3" id="KW-0472">Membrane</keyword>